<dbReference type="GO" id="GO:0032259">
    <property type="term" value="P:methylation"/>
    <property type="evidence" value="ECO:0007669"/>
    <property type="project" value="UniProtKB-KW"/>
</dbReference>
<feature type="domain" description="O-methyltransferase C-terminal" evidence="4">
    <location>
        <begin position="3"/>
        <end position="71"/>
    </location>
</feature>
<accession>A0A840QIB6</accession>
<dbReference type="Gene3D" id="3.40.50.150">
    <property type="entry name" value="Vaccinia Virus protein VP39"/>
    <property type="match status" value="1"/>
</dbReference>
<evidence type="ECO:0000313" key="5">
    <source>
        <dbReference type="EMBL" id="MBB5157113.1"/>
    </source>
</evidence>
<keyword evidence="6" id="KW-1185">Reference proteome</keyword>
<gene>
    <name evidence="5" type="ORF">BJ970_004647</name>
</gene>
<proteinExistence type="predicted"/>
<dbReference type="PROSITE" id="PS51683">
    <property type="entry name" value="SAM_OMT_II"/>
    <property type="match status" value="1"/>
</dbReference>
<organism evidence="5 6">
    <name type="scientific">Saccharopolyspora phatthalungensis</name>
    <dbReference type="NCBI Taxonomy" id="664693"/>
    <lineage>
        <taxon>Bacteria</taxon>
        <taxon>Bacillati</taxon>
        <taxon>Actinomycetota</taxon>
        <taxon>Actinomycetes</taxon>
        <taxon>Pseudonocardiales</taxon>
        <taxon>Pseudonocardiaceae</taxon>
        <taxon>Saccharopolyspora</taxon>
    </lineage>
</organism>
<dbReference type="EMBL" id="JACHIW010000001">
    <property type="protein sequence ID" value="MBB5157113.1"/>
    <property type="molecule type" value="Genomic_DNA"/>
</dbReference>
<name>A0A840QIB6_9PSEU</name>
<protein>
    <recommendedName>
        <fullName evidence="4">O-methyltransferase C-terminal domain-containing protein</fullName>
    </recommendedName>
</protein>
<sequence length="95" mass="10613">MFDILHNWHDEHAHRILSRCVEAAQPAGRVLVIEAAGGLRANSESDLSMLVIFGSRERRINEFRTLASPHGLVLDAVTDLTDERCLLEFQFAAGQ</sequence>
<evidence type="ECO:0000256" key="2">
    <source>
        <dbReference type="ARBA" id="ARBA00022679"/>
    </source>
</evidence>
<evidence type="ECO:0000259" key="4">
    <source>
        <dbReference type="Pfam" id="PF00891"/>
    </source>
</evidence>
<comment type="caution">
    <text evidence="5">The sequence shown here is derived from an EMBL/GenBank/DDBJ whole genome shotgun (WGS) entry which is preliminary data.</text>
</comment>
<keyword evidence="1" id="KW-0489">Methyltransferase</keyword>
<dbReference type="GO" id="GO:0008171">
    <property type="term" value="F:O-methyltransferase activity"/>
    <property type="evidence" value="ECO:0007669"/>
    <property type="project" value="InterPro"/>
</dbReference>
<evidence type="ECO:0000313" key="6">
    <source>
        <dbReference type="Proteomes" id="UP000584374"/>
    </source>
</evidence>
<keyword evidence="2" id="KW-0808">Transferase</keyword>
<dbReference type="PANTHER" id="PTHR43712:SF2">
    <property type="entry name" value="O-METHYLTRANSFERASE CICE"/>
    <property type="match status" value="1"/>
</dbReference>
<dbReference type="Gene3D" id="1.10.287.1350">
    <property type="match status" value="1"/>
</dbReference>
<evidence type="ECO:0000256" key="1">
    <source>
        <dbReference type="ARBA" id="ARBA00022603"/>
    </source>
</evidence>
<keyword evidence="3" id="KW-0949">S-adenosyl-L-methionine</keyword>
<dbReference type="Proteomes" id="UP000584374">
    <property type="component" value="Unassembled WGS sequence"/>
</dbReference>
<reference evidence="5 6" key="1">
    <citation type="submission" date="2020-08" db="EMBL/GenBank/DDBJ databases">
        <title>Sequencing the genomes of 1000 actinobacteria strains.</title>
        <authorList>
            <person name="Klenk H.-P."/>
        </authorList>
    </citation>
    <scope>NUCLEOTIDE SEQUENCE [LARGE SCALE GENOMIC DNA]</scope>
    <source>
        <strain evidence="5 6">DSM 45584</strain>
    </source>
</reference>
<evidence type="ECO:0000256" key="3">
    <source>
        <dbReference type="ARBA" id="ARBA00022691"/>
    </source>
</evidence>
<dbReference type="SUPFAM" id="SSF53335">
    <property type="entry name" value="S-adenosyl-L-methionine-dependent methyltransferases"/>
    <property type="match status" value="1"/>
</dbReference>
<dbReference type="InterPro" id="IPR001077">
    <property type="entry name" value="COMT_C"/>
</dbReference>
<dbReference type="InterPro" id="IPR029063">
    <property type="entry name" value="SAM-dependent_MTases_sf"/>
</dbReference>
<dbReference type="InterPro" id="IPR016461">
    <property type="entry name" value="COMT-like"/>
</dbReference>
<dbReference type="PANTHER" id="PTHR43712">
    <property type="entry name" value="PUTATIVE (AFU_ORTHOLOGUE AFUA_4G14580)-RELATED"/>
    <property type="match status" value="1"/>
</dbReference>
<dbReference type="Pfam" id="PF00891">
    <property type="entry name" value="Methyltransf_2"/>
    <property type="match status" value="1"/>
</dbReference>
<dbReference type="AlphaFoldDB" id="A0A840QIB6"/>